<protein>
    <submittedName>
        <fullName evidence="2">RES superfamily protein</fullName>
    </submittedName>
</protein>
<dbReference type="EMBL" id="MBUA01000012">
    <property type="protein sequence ID" value="MBC6491497.1"/>
    <property type="molecule type" value="Genomic_DNA"/>
</dbReference>
<feature type="domain" description="RES" evidence="1">
    <location>
        <begin position="14"/>
        <end position="140"/>
    </location>
</feature>
<sequence>MIVYRLSKKAYARDLSGAGAEKAGGRWNSQGLPALYTAGNRALCTVEVAVHLPLHILPTDYYLVSLYIPDHIPIHQLNPSQLPANWQAQPYFRSTRELGDRFLREASHLVMQVPSAVVQGDYNYLLNPRHPLMEKISIQAVEHFQFDGRLFNRK</sequence>
<reference evidence="2 3" key="1">
    <citation type="submission" date="2016-07" db="EMBL/GenBank/DDBJ databases">
        <title>Genome analysis of Flavihumibacter stibioxidans YS-17.</title>
        <authorList>
            <person name="Shi K."/>
            <person name="Han Y."/>
            <person name="Wang G."/>
        </authorList>
    </citation>
    <scope>NUCLEOTIDE SEQUENCE [LARGE SCALE GENOMIC DNA]</scope>
    <source>
        <strain evidence="2 3">YS-17</strain>
    </source>
</reference>
<keyword evidence="3" id="KW-1185">Reference proteome</keyword>
<proteinExistence type="predicted"/>
<comment type="caution">
    <text evidence="2">The sequence shown here is derived from an EMBL/GenBank/DDBJ whole genome shotgun (WGS) entry which is preliminary data.</text>
</comment>
<dbReference type="RefSeq" id="WP_187256779.1">
    <property type="nucleotide sequence ID" value="NZ_JBHULF010000014.1"/>
</dbReference>
<dbReference type="InterPro" id="IPR014914">
    <property type="entry name" value="RES_dom"/>
</dbReference>
<dbReference type="Proteomes" id="UP000765802">
    <property type="component" value="Unassembled WGS sequence"/>
</dbReference>
<evidence type="ECO:0000313" key="2">
    <source>
        <dbReference type="EMBL" id="MBC6491497.1"/>
    </source>
</evidence>
<dbReference type="SMART" id="SM00953">
    <property type="entry name" value="RES"/>
    <property type="match status" value="1"/>
</dbReference>
<dbReference type="Pfam" id="PF08808">
    <property type="entry name" value="RES"/>
    <property type="match status" value="1"/>
</dbReference>
<organism evidence="2 3">
    <name type="scientific">Flavihumibacter stibioxidans</name>
    <dbReference type="NCBI Taxonomy" id="1834163"/>
    <lineage>
        <taxon>Bacteria</taxon>
        <taxon>Pseudomonadati</taxon>
        <taxon>Bacteroidota</taxon>
        <taxon>Chitinophagia</taxon>
        <taxon>Chitinophagales</taxon>
        <taxon>Chitinophagaceae</taxon>
        <taxon>Flavihumibacter</taxon>
    </lineage>
</organism>
<gene>
    <name evidence="2" type="ORF">BC349_10660</name>
</gene>
<accession>A0ABR7M963</accession>
<evidence type="ECO:0000313" key="3">
    <source>
        <dbReference type="Proteomes" id="UP000765802"/>
    </source>
</evidence>
<name>A0ABR7M963_9BACT</name>
<evidence type="ECO:0000259" key="1">
    <source>
        <dbReference type="SMART" id="SM00953"/>
    </source>
</evidence>